<name>U3AN75_9VIBR</name>
<reference evidence="8 9" key="1">
    <citation type="submission" date="2013-09" db="EMBL/GenBank/DDBJ databases">
        <title>Whole genome shotgun sequence of Vibrio azureus NBRC 104587.</title>
        <authorList>
            <person name="Isaki S."/>
            <person name="Hosoyama A."/>
            <person name="Numata M."/>
            <person name="Hashimoto M."/>
            <person name="Hosoyama Y."/>
            <person name="Tsuchikane K."/>
            <person name="Noguchi M."/>
            <person name="Hirakata S."/>
            <person name="Ichikawa N."/>
            <person name="Ohji S."/>
            <person name="Yamazoe A."/>
            <person name="Fujita N."/>
        </authorList>
    </citation>
    <scope>NUCLEOTIDE SEQUENCE [LARGE SCALE GENOMIC DNA]</scope>
    <source>
        <strain evidence="8 9">NBRC 104587</strain>
    </source>
</reference>
<dbReference type="PANTHER" id="PTHR43531:SF11">
    <property type="entry name" value="METHYL-ACCEPTING CHEMOTAXIS PROTEIN 3"/>
    <property type="match status" value="1"/>
</dbReference>
<keyword evidence="9" id="KW-1185">Reference proteome</keyword>
<dbReference type="InterPro" id="IPR007891">
    <property type="entry name" value="CHASE3"/>
</dbReference>
<dbReference type="STRING" id="1219077.VAZ01S_014_00350"/>
<dbReference type="CDD" id="cd19410">
    <property type="entry name" value="HK9-like_sensor"/>
    <property type="match status" value="2"/>
</dbReference>
<dbReference type="GO" id="GO:0005886">
    <property type="term" value="C:plasma membrane"/>
    <property type="evidence" value="ECO:0007669"/>
    <property type="project" value="TreeGrafter"/>
</dbReference>
<dbReference type="AlphaFoldDB" id="U3AN75"/>
<dbReference type="eggNOG" id="COG0840">
    <property type="taxonomic scope" value="Bacteria"/>
</dbReference>
<evidence type="ECO:0000256" key="4">
    <source>
        <dbReference type="ARBA" id="ARBA00029447"/>
    </source>
</evidence>
<evidence type="ECO:0000256" key="5">
    <source>
        <dbReference type="PROSITE-ProRule" id="PRU00284"/>
    </source>
</evidence>
<keyword evidence="2" id="KW-0145">Chemotaxis</keyword>
<comment type="subcellular location">
    <subcellularLocation>
        <location evidence="1">Membrane</location>
    </subcellularLocation>
</comment>
<dbReference type="PRINTS" id="PR00260">
    <property type="entry name" value="CHEMTRNSDUCR"/>
</dbReference>
<evidence type="ECO:0000256" key="1">
    <source>
        <dbReference type="ARBA" id="ARBA00004370"/>
    </source>
</evidence>
<evidence type="ECO:0000313" key="9">
    <source>
        <dbReference type="Proteomes" id="UP000016567"/>
    </source>
</evidence>
<dbReference type="Gene3D" id="1.10.287.950">
    <property type="entry name" value="Methyl-accepting chemotaxis protein"/>
    <property type="match status" value="1"/>
</dbReference>
<dbReference type="GO" id="GO:0007165">
    <property type="term" value="P:signal transduction"/>
    <property type="evidence" value="ECO:0007669"/>
    <property type="project" value="UniProtKB-KW"/>
</dbReference>
<keyword evidence="3 5" id="KW-0807">Transducer</keyword>
<dbReference type="InterPro" id="IPR004090">
    <property type="entry name" value="Chemotax_Me-accpt_rcpt"/>
</dbReference>
<proteinExistence type="inferred from homology"/>
<dbReference type="Proteomes" id="UP000016567">
    <property type="component" value="Unassembled WGS sequence"/>
</dbReference>
<evidence type="ECO:0000313" key="8">
    <source>
        <dbReference type="EMBL" id="GAD74747.1"/>
    </source>
</evidence>
<dbReference type="FunFam" id="1.10.287.950:FF:000001">
    <property type="entry name" value="Methyl-accepting chemotaxis sensory transducer"/>
    <property type="match status" value="1"/>
</dbReference>
<evidence type="ECO:0000256" key="6">
    <source>
        <dbReference type="SAM" id="Phobius"/>
    </source>
</evidence>
<dbReference type="InterPro" id="IPR004089">
    <property type="entry name" value="MCPsignal_dom"/>
</dbReference>
<evidence type="ECO:0000256" key="2">
    <source>
        <dbReference type="ARBA" id="ARBA00022500"/>
    </source>
</evidence>
<dbReference type="CDD" id="cd11386">
    <property type="entry name" value="MCP_signal"/>
    <property type="match status" value="1"/>
</dbReference>
<keyword evidence="6" id="KW-0812">Transmembrane</keyword>
<comment type="similarity">
    <text evidence="4">Belongs to the methyl-accepting chemotaxis (MCP) protein family.</text>
</comment>
<dbReference type="InterPro" id="IPR051310">
    <property type="entry name" value="MCP_chemotaxis"/>
</dbReference>
<accession>U3AN75</accession>
<dbReference type="SMART" id="SM00283">
    <property type="entry name" value="MA"/>
    <property type="match status" value="1"/>
</dbReference>
<dbReference type="GO" id="GO:0004888">
    <property type="term" value="F:transmembrane signaling receptor activity"/>
    <property type="evidence" value="ECO:0007669"/>
    <property type="project" value="InterPro"/>
</dbReference>
<evidence type="ECO:0000256" key="3">
    <source>
        <dbReference type="ARBA" id="ARBA00023224"/>
    </source>
</evidence>
<dbReference type="eggNOG" id="COG5278">
    <property type="taxonomic scope" value="Bacteria"/>
</dbReference>
<gene>
    <name evidence="8" type="ORF">VAZ01S_014_00350</name>
</gene>
<evidence type="ECO:0000259" key="7">
    <source>
        <dbReference type="PROSITE" id="PS50111"/>
    </source>
</evidence>
<dbReference type="PROSITE" id="PS50111">
    <property type="entry name" value="CHEMOTAXIS_TRANSDUC_2"/>
    <property type="match status" value="1"/>
</dbReference>
<dbReference type="RefSeq" id="WP_021708527.1">
    <property type="nucleotide sequence ID" value="NZ_BAOB01000178.1"/>
</dbReference>
<feature type="transmembrane region" description="Helical" evidence="6">
    <location>
        <begin position="343"/>
        <end position="366"/>
    </location>
</feature>
<keyword evidence="6" id="KW-0472">Membrane</keyword>
<dbReference type="Pfam" id="PF00015">
    <property type="entry name" value="MCPsignal"/>
    <property type="match status" value="1"/>
</dbReference>
<dbReference type="EMBL" id="BATL01000014">
    <property type="protein sequence ID" value="GAD74747.1"/>
    <property type="molecule type" value="Genomic_DNA"/>
</dbReference>
<protein>
    <recommendedName>
        <fullName evidence="7">Methyl-accepting transducer domain-containing protein</fullName>
    </recommendedName>
</protein>
<dbReference type="SUPFAM" id="SSF58104">
    <property type="entry name" value="Methyl-accepting chemotaxis protein (MCP) signaling domain"/>
    <property type="match status" value="1"/>
</dbReference>
<feature type="domain" description="Methyl-accepting transducer" evidence="7">
    <location>
        <begin position="466"/>
        <end position="695"/>
    </location>
</feature>
<sequence length="713" mass="78354">MNNPFSFRAKLLSSYAIILGLMLLVTTTVFFSVKSLNDDLKWVNHTHNVLAEASSLEAAAVDMETGVHGYLLAGKKSFLEPYVNGGERFNALIKKLSNTVSDNPQQVLLLSEIADTIKQWQLNVTEPTIELRQTIGDAQTMNDMATLIQQAQGKTFFDKFRRQMDTFIEREKVLLQQRRTKADNSSNFNEVTTLNDWVEHTYKVISKAKSIVLAAVNMETGMRGFLLAGHEQFLEPLNQGKSQFYHLMNELSQTVSDNPQQVVLLREAKQTIDQWMSRVVEPQITLRREIGDAKTMDDMADIVGQAKGKVYFDKFREQIKLFKERENTLMASRMESLESTQHLVIFVSTVGTIFAILIGIVVALLLTRHVMSVLGGEPTFIAEMVKSVALGKLNIDTNSDIKAQGIYAEMLNMVKSLNDKAHLAQNISSGDLNHHVNLASNDDLLGVALKEMNDNLNEVLSETQYVSSAITQGNERVSETSFNLSQSTSKQAQSLEGIAISLNELVTKISSNACNAELAQNLTVSAREAANTGKSNMSNMIHAMGEISKASEIISEFISTIDDIAQQTNLLALNAAIEAARAGEQGRGFAVVADEVRNLASRSSEAAEQASKLIASSVNKTANGSQIAQKTAQSLDNIFESIQQTTELVSEIAGACREQAIGAEEINRGISDIDTVTQQNNSIAHESAAAAEQLAQQAKTLEHILSRFTLVSR</sequence>
<organism evidence="8 9">
    <name type="scientific">Vibrio azureus NBRC 104587</name>
    <dbReference type="NCBI Taxonomy" id="1219077"/>
    <lineage>
        <taxon>Bacteria</taxon>
        <taxon>Pseudomonadati</taxon>
        <taxon>Pseudomonadota</taxon>
        <taxon>Gammaproteobacteria</taxon>
        <taxon>Vibrionales</taxon>
        <taxon>Vibrionaceae</taxon>
        <taxon>Vibrio</taxon>
    </lineage>
</organism>
<dbReference type="PANTHER" id="PTHR43531">
    <property type="entry name" value="PROTEIN ICFG"/>
    <property type="match status" value="1"/>
</dbReference>
<dbReference type="GO" id="GO:0006935">
    <property type="term" value="P:chemotaxis"/>
    <property type="evidence" value="ECO:0007669"/>
    <property type="project" value="UniProtKB-KW"/>
</dbReference>
<comment type="caution">
    <text evidence="8">The sequence shown here is derived from an EMBL/GenBank/DDBJ whole genome shotgun (WGS) entry which is preliminary data.</text>
</comment>
<feature type="transmembrane region" description="Helical" evidence="6">
    <location>
        <begin position="12"/>
        <end position="33"/>
    </location>
</feature>
<keyword evidence="6" id="KW-1133">Transmembrane helix</keyword>
<dbReference type="Pfam" id="PF05227">
    <property type="entry name" value="CHASE3"/>
    <property type="match status" value="2"/>
</dbReference>